<feature type="compositionally biased region" description="Basic and acidic residues" evidence="1">
    <location>
        <begin position="1"/>
        <end position="15"/>
    </location>
</feature>
<feature type="region of interest" description="Disordered" evidence="1">
    <location>
        <begin position="207"/>
        <end position="258"/>
    </location>
</feature>
<dbReference type="AlphaFoldDB" id="A0A077R8A7"/>
<reference evidence="2" key="1">
    <citation type="journal article" date="2014" name="Genome Biol. Evol.">
        <title>Gene Loss Rather Than Gene Gain Is Associated with a Host Jump from Monocots to Dicots in the Smut Fungus Melanopsichium pennsylvanicum.</title>
        <authorList>
            <person name="Sharma R."/>
            <person name="Mishra B."/>
            <person name="Runge F."/>
            <person name="Thines M."/>
        </authorList>
    </citation>
    <scope>NUCLEOTIDE SEQUENCE</scope>
    <source>
        <strain evidence="2">4</strain>
    </source>
</reference>
<feature type="compositionally biased region" description="Polar residues" evidence="1">
    <location>
        <begin position="242"/>
        <end position="253"/>
    </location>
</feature>
<feature type="region of interest" description="Disordered" evidence="1">
    <location>
        <begin position="43"/>
        <end position="69"/>
    </location>
</feature>
<feature type="compositionally biased region" description="Polar residues" evidence="1">
    <location>
        <begin position="209"/>
        <end position="234"/>
    </location>
</feature>
<evidence type="ECO:0000256" key="1">
    <source>
        <dbReference type="SAM" id="MobiDB-lite"/>
    </source>
</evidence>
<feature type="compositionally biased region" description="Low complexity" evidence="1">
    <location>
        <begin position="395"/>
        <end position="405"/>
    </location>
</feature>
<name>A0A077R8A7_9BASI</name>
<proteinExistence type="predicted"/>
<evidence type="ECO:0000313" key="2">
    <source>
        <dbReference type="EMBL" id="CDI55451.1"/>
    </source>
</evidence>
<feature type="compositionally biased region" description="Polar residues" evidence="1">
    <location>
        <begin position="367"/>
        <end position="385"/>
    </location>
</feature>
<feature type="compositionally biased region" description="Polar residues" evidence="1">
    <location>
        <begin position="338"/>
        <end position="358"/>
    </location>
</feature>
<dbReference type="EMBL" id="HG529648">
    <property type="protein sequence ID" value="CDI55451.1"/>
    <property type="molecule type" value="Genomic_DNA"/>
</dbReference>
<feature type="region of interest" description="Disordered" evidence="1">
    <location>
        <begin position="1"/>
        <end position="21"/>
    </location>
</feature>
<accession>A0A077R8A7</accession>
<feature type="compositionally biased region" description="Low complexity" evidence="1">
    <location>
        <begin position="412"/>
        <end position="421"/>
    </location>
</feature>
<feature type="region of interest" description="Disordered" evidence="1">
    <location>
        <begin position="304"/>
        <end position="429"/>
    </location>
</feature>
<protein>
    <submittedName>
        <fullName evidence="2">Uncharacterized protein</fullName>
    </submittedName>
</protein>
<organism evidence="2">
    <name type="scientific">Melanopsichium pennsylvanicum 4</name>
    <dbReference type="NCBI Taxonomy" id="1398559"/>
    <lineage>
        <taxon>Eukaryota</taxon>
        <taxon>Fungi</taxon>
        <taxon>Dikarya</taxon>
        <taxon>Basidiomycota</taxon>
        <taxon>Ustilaginomycotina</taxon>
        <taxon>Ustilaginomycetes</taxon>
        <taxon>Ustilaginales</taxon>
        <taxon>Ustilaginaceae</taxon>
        <taxon>Melanopsichium</taxon>
    </lineage>
</organism>
<feature type="compositionally biased region" description="Polar residues" evidence="1">
    <location>
        <begin position="50"/>
        <end position="63"/>
    </location>
</feature>
<sequence>MPSRDKELRRPREASSDASLWSDDLNDTFAHIITPPIVLQDLASPLRPSPNHQQSNTASNPITPSDIITRPSTKLPALELNLFSSDPSSSSTSRQAPSSFDFEVAAANDPWSQPDLKATQYQREEWLIAVGQNQPRDLVQDYIPSMHADQNTSPRNSFNCRTSINADANGASSKMTLTAAARVQSDASTTSISKRGRSSLLDQLDRICSSPSHHGSSPRTNDHASSQAGPSTVRQPLRPITSIINNGKNNAKVSNKDSDDRAAFDKLSMSSPPSSQPVSHITLIQDMPPEQQAIYHRLAFGNSLSQSSTPVNVGTTVRGTRGKTWQTTWNDNDVDGVQDSNSAAGPSSRLNATSSTHIGSDVRKAAGSNSTSTARGHKVSSSTTGARKVSRASKTRSSTGSGTSSSRDRSRFFTARTARGAWRGRGRGR</sequence>